<evidence type="ECO:0000313" key="1">
    <source>
        <dbReference type="EMBL" id="CAK5087171.1"/>
    </source>
</evidence>
<gene>
    <name evidence="1" type="ORF">MENTE1834_LOCUS34703</name>
</gene>
<accession>A0ACB1A6Q8</accession>
<dbReference type="Proteomes" id="UP001497535">
    <property type="component" value="Unassembled WGS sequence"/>
</dbReference>
<dbReference type="EMBL" id="CAVMJV010000063">
    <property type="protein sequence ID" value="CAK5087171.1"/>
    <property type="molecule type" value="Genomic_DNA"/>
</dbReference>
<organism evidence="1 2">
    <name type="scientific">Meloidogyne enterolobii</name>
    <name type="common">Root-knot nematode worm</name>
    <name type="synonym">Meloidogyne mayaguensis</name>
    <dbReference type="NCBI Taxonomy" id="390850"/>
    <lineage>
        <taxon>Eukaryota</taxon>
        <taxon>Metazoa</taxon>
        <taxon>Ecdysozoa</taxon>
        <taxon>Nematoda</taxon>
        <taxon>Chromadorea</taxon>
        <taxon>Rhabditida</taxon>
        <taxon>Tylenchina</taxon>
        <taxon>Tylenchomorpha</taxon>
        <taxon>Tylenchoidea</taxon>
        <taxon>Meloidogynidae</taxon>
        <taxon>Meloidogyninae</taxon>
        <taxon>Meloidogyne</taxon>
    </lineage>
</organism>
<reference evidence="1" key="1">
    <citation type="submission" date="2023-11" db="EMBL/GenBank/DDBJ databases">
        <authorList>
            <person name="Poullet M."/>
        </authorList>
    </citation>
    <scope>NUCLEOTIDE SEQUENCE</scope>
    <source>
        <strain evidence="1">E1834</strain>
    </source>
</reference>
<protein>
    <submittedName>
        <fullName evidence="1">Uncharacterized protein</fullName>
    </submittedName>
</protein>
<sequence>MVLFAKLIILLFLYSRLPFTCTTHTKKAITSEITRETSTSEIMLEEVDNDLREQAGVEEFLDSLFKHNIFSDENQEGLIKQIEEIKILYPTVMEYLVNYQEFTKMCDFLNKKLTNKYHKNNIFKDSSKGVPDEIKNLHVSLSKYLN</sequence>
<comment type="caution">
    <text evidence="1">The sequence shown here is derived from an EMBL/GenBank/DDBJ whole genome shotgun (WGS) entry which is preliminary data.</text>
</comment>
<proteinExistence type="predicted"/>
<name>A0ACB1A6Q8_MELEN</name>
<keyword evidence="2" id="KW-1185">Reference proteome</keyword>
<evidence type="ECO:0000313" key="2">
    <source>
        <dbReference type="Proteomes" id="UP001497535"/>
    </source>
</evidence>